<gene>
    <name evidence="1" type="ORF">H0A36_07445</name>
</gene>
<dbReference type="EMBL" id="JACCKB010000008">
    <property type="protein sequence ID" value="NYZ65845.1"/>
    <property type="molecule type" value="Genomic_DNA"/>
</dbReference>
<protein>
    <submittedName>
        <fullName evidence="1">Peptide ABC transporter ATPase</fullName>
    </submittedName>
</protein>
<name>A0A853I9A8_9GAMM</name>
<sequence length="125" mass="14444">MADRHNLIHPVEQPELWAKSVTRQRVSDLFRFNPNRADNLTPFTKHWQQIQQEVNRAVNGYSNIATEEGKSAFRDIATAIVKAARHAQFDFPEHTLKFTNDMPWLKIARVNGNLVIRSGQQLIKP</sequence>
<comment type="caution">
    <text evidence="1">The sequence shown here is derived from an EMBL/GenBank/DDBJ whole genome shotgun (WGS) entry which is preliminary data.</text>
</comment>
<dbReference type="Proteomes" id="UP000569732">
    <property type="component" value="Unassembled WGS sequence"/>
</dbReference>
<evidence type="ECO:0000313" key="2">
    <source>
        <dbReference type="Proteomes" id="UP000569732"/>
    </source>
</evidence>
<evidence type="ECO:0000313" key="1">
    <source>
        <dbReference type="EMBL" id="NYZ65845.1"/>
    </source>
</evidence>
<organism evidence="1 2">
    <name type="scientific">Spartinivicinus marinus</name>
    <dbReference type="NCBI Taxonomy" id="2994442"/>
    <lineage>
        <taxon>Bacteria</taxon>
        <taxon>Pseudomonadati</taxon>
        <taxon>Pseudomonadota</taxon>
        <taxon>Gammaproteobacteria</taxon>
        <taxon>Oceanospirillales</taxon>
        <taxon>Zooshikellaceae</taxon>
        <taxon>Spartinivicinus</taxon>
    </lineage>
</organism>
<keyword evidence="2" id="KW-1185">Reference proteome</keyword>
<dbReference type="AlphaFoldDB" id="A0A853I9A8"/>
<reference evidence="1 2" key="1">
    <citation type="submission" date="2020-07" db="EMBL/GenBank/DDBJ databases">
        <title>Endozoicomonas sp. nov., isolated from sediment.</title>
        <authorList>
            <person name="Gu T."/>
        </authorList>
    </citation>
    <scope>NUCLEOTIDE SEQUENCE [LARGE SCALE GENOMIC DNA]</scope>
    <source>
        <strain evidence="1 2">SM1973</strain>
    </source>
</reference>
<proteinExistence type="predicted"/>
<accession>A0A853I9A8</accession>